<dbReference type="Pfam" id="PF22016">
    <property type="entry name" value="DUF6933"/>
    <property type="match status" value="1"/>
</dbReference>
<dbReference type="AlphaFoldDB" id="A0A318EAE8"/>
<gene>
    <name evidence="2" type="ORF">C8D93_104224</name>
</gene>
<dbReference type="Proteomes" id="UP000248330">
    <property type="component" value="Unassembled WGS sequence"/>
</dbReference>
<protein>
    <recommendedName>
        <fullName evidence="1">DUF6933 domain-containing protein</fullName>
    </recommendedName>
</protein>
<dbReference type="EMBL" id="QICN01000004">
    <property type="protein sequence ID" value="PXV68526.1"/>
    <property type="molecule type" value="Genomic_DNA"/>
</dbReference>
<proteinExistence type="predicted"/>
<evidence type="ECO:0000259" key="1">
    <source>
        <dbReference type="Pfam" id="PF22016"/>
    </source>
</evidence>
<dbReference type="RefSeq" id="WP_110265016.1">
    <property type="nucleotide sequence ID" value="NZ_CAWNXA010000004.1"/>
</dbReference>
<keyword evidence="3" id="KW-1185">Reference proteome</keyword>
<evidence type="ECO:0000313" key="3">
    <source>
        <dbReference type="Proteomes" id="UP000248330"/>
    </source>
</evidence>
<dbReference type="InterPro" id="IPR053864">
    <property type="entry name" value="DUF6933"/>
</dbReference>
<reference evidence="2 3" key="1">
    <citation type="submission" date="2018-04" db="EMBL/GenBank/DDBJ databases">
        <title>Genomic Encyclopedia of Type Strains, Phase IV (KMG-IV): sequencing the most valuable type-strain genomes for metagenomic binning, comparative biology and taxonomic classification.</title>
        <authorList>
            <person name="Goeker M."/>
        </authorList>
    </citation>
    <scope>NUCLEOTIDE SEQUENCE [LARGE SCALE GENOMIC DNA]</scope>
    <source>
        <strain evidence="2 3">DSM 104150</strain>
    </source>
</reference>
<dbReference type="OrthoDB" id="6057901at2"/>
<organism evidence="2 3">
    <name type="scientific">Sinimarinibacterium flocculans</name>
    <dbReference type="NCBI Taxonomy" id="985250"/>
    <lineage>
        <taxon>Bacteria</taxon>
        <taxon>Pseudomonadati</taxon>
        <taxon>Pseudomonadota</taxon>
        <taxon>Gammaproteobacteria</taxon>
        <taxon>Nevskiales</taxon>
        <taxon>Nevskiaceae</taxon>
        <taxon>Sinimarinibacterium</taxon>
    </lineage>
</organism>
<sequence>MIVLRCTAKLLRRLRQPAKLPEPPPSTNPLGEWYADVDFLDREPFVTLLNAATGAGLVLPGRAESLRQLNHYAGEQLFKLFMHYGFDLNEHPLAGDEIRAWEAPPVFANTRDRSLLGSLNRFKDEAWIHFAHRNRSLPEAAAGQWEGLFRHPSFARPGRRYGYQDWQKPLDLVRARLLSADLSSITTQTRH</sequence>
<accession>A0A318EAE8</accession>
<feature type="domain" description="DUF6933" evidence="1">
    <location>
        <begin position="4"/>
        <end position="131"/>
    </location>
</feature>
<comment type="caution">
    <text evidence="2">The sequence shown here is derived from an EMBL/GenBank/DDBJ whole genome shotgun (WGS) entry which is preliminary data.</text>
</comment>
<name>A0A318EAE8_9GAMM</name>
<evidence type="ECO:0000313" key="2">
    <source>
        <dbReference type="EMBL" id="PXV68526.1"/>
    </source>
</evidence>